<sequence length="40" mass="4231">MKTISSEDAARMIPDGATVMVGGFMGVSTRSETNLQGEVR</sequence>
<dbReference type="InterPro" id="IPR037171">
    <property type="entry name" value="NagB/RpiA_transferase-like"/>
</dbReference>
<organism evidence="1 2">
    <name type="scientific">Cupriavidus laharis</name>
    <dbReference type="NCBI Taxonomy" id="151654"/>
    <lineage>
        <taxon>Bacteria</taxon>
        <taxon>Pseudomonadati</taxon>
        <taxon>Pseudomonadota</taxon>
        <taxon>Betaproteobacteria</taxon>
        <taxon>Burkholderiales</taxon>
        <taxon>Burkholderiaceae</taxon>
        <taxon>Cupriavidus</taxon>
    </lineage>
</organism>
<proteinExistence type="predicted"/>
<dbReference type="Gene3D" id="3.40.1080.10">
    <property type="entry name" value="Glutaconate Coenzyme A-transferase"/>
    <property type="match status" value="1"/>
</dbReference>
<dbReference type="EMBL" id="CAJZAI010000017">
    <property type="protein sequence ID" value="CAG9182489.1"/>
    <property type="molecule type" value="Genomic_DNA"/>
</dbReference>
<protein>
    <recommendedName>
        <fullName evidence="3">Succinyl-CoA--3-ketoacid-CoA transferase</fullName>
    </recommendedName>
</protein>
<name>A0ABM8XQD5_9BURK</name>
<dbReference type="Proteomes" id="UP000727654">
    <property type="component" value="Unassembled WGS sequence"/>
</dbReference>
<comment type="caution">
    <text evidence="1">The sequence shown here is derived from an EMBL/GenBank/DDBJ whole genome shotgun (WGS) entry which is preliminary data.</text>
</comment>
<evidence type="ECO:0000313" key="2">
    <source>
        <dbReference type="Proteomes" id="UP000727654"/>
    </source>
</evidence>
<gene>
    <name evidence="1" type="ORF">LMG23992_04761</name>
</gene>
<reference evidence="1 2" key="1">
    <citation type="submission" date="2021-08" db="EMBL/GenBank/DDBJ databases">
        <authorList>
            <person name="Peeters C."/>
        </authorList>
    </citation>
    <scope>NUCLEOTIDE SEQUENCE [LARGE SCALE GENOMIC DNA]</scope>
    <source>
        <strain evidence="1 2">LMG 23992</strain>
    </source>
</reference>
<evidence type="ECO:0008006" key="3">
    <source>
        <dbReference type="Google" id="ProtNLM"/>
    </source>
</evidence>
<evidence type="ECO:0000313" key="1">
    <source>
        <dbReference type="EMBL" id="CAG9182489.1"/>
    </source>
</evidence>
<keyword evidence="2" id="KW-1185">Reference proteome</keyword>
<accession>A0ABM8XQD5</accession>
<dbReference type="SUPFAM" id="SSF100950">
    <property type="entry name" value="NagB/RpiA/CoA transferase-like"/>
    <property type="match status" value="1"/>
</dbReference>